<evidence type="ECO:0000313" key="1">
    <source>
        <dbReference type="EMBL" id="EKV30551.1"/>
    </source>
</evidence>
<dbReference type="Proteomes" id="UP000009881">
    <property type="component" value="Unassembled WGS sequence"/>
</dbReference>
<evidence type="ECO:0000313" key="2">
    <source>
        <dbReference type="Proteomes" id="UP000009881"/>
    </source>
</evidence>
<dbReference type="RefSeq" id="WP_009540618.1">
    <property type="nucleotide sequence ID" value="NZ_ANHY01000008.1"/>
</dbReference>
<accession>K9HQ31</accession>
<reference evidence="1 2" key="1">
    <citation type="journal article" date="2013" name="Genome Announc.">
        <title>Draft Genome Sequence of an Alphaproteobacterium, Caenispirillum salinarum AK4(T), Isolated from a Solar Saltern.</title>
        <authorList>
            <person name="Khatri I."/>
            <person name="Singh A."/>
            <person name="Korpole S."/>
            <person name="Pinnaka A.K."/>
            <person name="Subramanian S."/>
        </authorList>
    </citation>
    <scope>NUCLEOTIDE SEQUENCE [LARGE SCALE GENOMIC DNA]</scope>
    <source>
        <strain evidence="1 2">AK4</strain>
    </source>
</reference>
<organism evidence="1 2">
    <name type="scientific">Caenispirillum salinarum AK4</name>
    <dbReference type="NCBI Taxonomy" id="1238182"/>
    <lineage>
        <taxon>Bacteria</taxon>
        <taxon>Pseudomonadati</taxon>
        <taxon>Pseudomonadota</taxon>
        <taxon>Alphaproteobacteria</taxon>
        <taxon>Rhodospirillales</taxon>
        <taxon>Novispirillaceae</taxon>
        <taxon>Caenispirillum</taxon>
    </lineage>
</organism>
<comment type="caution">
    <text evidence="1">The sequence shown here is derived from an EMBL/GenBank/DDBJ whole genome shotgun (WGS) entry which is preliminary data.</text>
</comment>
<protein>
    <submittedName>
        <fullName evidence="1">Uncharacterized protein</fullName>
    </submittedName>
</protein>
<sequence length="149" mass="15836">MSIHGISSSATAHARPPAAPLMWRRSRVDFTYPPLASIDPMREGLSDVPGVVVVWDGARAGADEPAGRCLYVGQTRDLAAAVGLLREDPALTAQADDLRVTWAAIGIAHRPGVVAYLRDMLGPAVTECGLDAQWPVRPDVRPVPVPLPS</sequence>
<gene>
    <name evidence="1" type="ORF">C882_4510</name>
</gene>
<keyword evidence="2" id="KW-1185">Reference proteome</keyword>
<proteinExistence type="predicted"/>
<dbReference type="AlphaFoldDB" id="K9HQ31"/>
<dbReference type="EMBL" id="ANHY01000008">
    <property type="protein sequence ID" value="EKV30551.1"/>
    <property type="molecule type" value="Genomic_DNA"/>
</dbReference>
<dbReference type="OrthoDB" id="8446311at2"/>
<name>K9HQ31_9PROT</name>